<accession>A0A9P6R3C2</accession>
<feature type="compositionally biased region" description="Low complexity" evidence="1">
    <location>
        <begin position="7"/>
        <end position="20"/>
    </location>
</feature>
<name>A0A9P6R3C2_9FUNG</name>
<dbReference type="EMBL" id="JAAAIN010000858">
    <property type="protein sequence ID" value="KAG0310299.1"/>
    <property type="molecule type" value="Genomic_DNA"/>
</dbReference>
<evidence type="ECO:0000256" key="1">
    <source>
        <dbReference type="SAM" id="MobiDB-lite"/>
    </source>
</evidence>
<gene>
    <name evidence="2" type="ORF">BGZ97_012665</name>
</gene>
<protein>
    <recommendedName>
        <fullName evidence="4">DNA replication regulator Sld3 C-terminal domain-containing protein</fullName>
    </recommendedName>
</protein>
<feature type="compositionally biased region" description="Low complexity" evidence="1">
    <location>
        <begin position="910"/>
        <end position="948"/>
    </location>
</feature>
<feature type="compositionally biased region" description="Gly residues" evidence="1">
    <location>
        <begin position="1158"/>
        <end position="1167"/>
    </location>
</feature>
<dbReference type="Proteomes" id="UP000823405">
    <property type="component" value="Unassembled WGS sequence"/>
</dbReference>
<keyword evidence="3" id="KW-1185">Reference proteome</keyword>
<feature type="compositionally biased region" description="Polar residues" evidence="1">
    <location>
        <begin position="1097"/>
        <end position="1113"/>
    </location>
</feature>
<dbReference type="Gene3D" id="1.20.58.2130">
    <property type="match status" value="1"/>
</dbReference>
<dbReference type="AlphaFoldDB" id="A0A9P6R3C2"/>
<evidence type="ECO:0000313" key="2">
    <source>
        <dbReference type="EMBL" id="KAG0310299.1"/>
    </source>
</evidence>
<proteinExistence type="predicted"/>
<feature type="region of interest" description="Disordered" evidence="1">
    <location>
        <begin position="899"/>
        <end position="951"/>
    </location>
</feature>
<feature type="region of interest" description="Disordered" evidence="1">
    <location>
        <begin position="1"/>
        <end position="20"/>
    </location>
</feature>
<feature type="compositionally biased region" description="Polar residues" evidence="1">
    <location>
        <begin position="841"/>
        <end position="859"/>
    </location>
</feature>
<sequence>MLPLPPGALSSSSSALAGSSGKTPLNLVFIIDTHLPHADHSSSPALARRAATRLKRSLVRILLYFQCNMDPKFQWTFTFFNSRGTQEIGLITKRMPRSLDMQTIEDCVQEYTKIVASETASSPPPGAAASRIGGHSSPCYNLRRQLVHSLADFGLDIASNYIYVLSPLPQSWPETTFFLDGKKPNDTNLLGPRKVDILDVLKGIKDTFFEMQLWDRFLDQRTSLSWIDTSTKHDDDTSAKAQTRVSATLLIRSTLELIMRAFGGHIIPQSVLSDSAGSKDIYSFATIFQTYRSLQISPGLGVAMSKESWQAIPSIPSVPSPESRPVKVMWSGELLCTDTLQFICSVDISTPLAFSDLDKPFADQILSMHVVKRVPTSSLSSYLHSVRISHTMLCFPRDNKDVLCQRALYLLRSLSSKSDALLIQITLLSNIAEDKQKDRGSDEQQETRHIQALLYSGAHGSGALHLLEDFSDLEDAPLSKNVNRTSARPFSMVMMEKSLGAIGAFVDQQKSHRPSRTPYCLEEMPVDVAESFKPPQSTVVVAEPKYTPSKPQPGDTVSMDEHMAIGLEPVDSIDDLCLGIRKAYIKHLYNNDYTVVDYVKRLNAASKEVTVLAAKLSVPLKDAQQKLVAFMIEFLRIWPSKLGSKYKQIDKELNIGKSADTKAQDRYIILQDERPELDAWKGRVNTSVKDNDVRMFVRKLKTKDTQIQIVQNLHVLLLINKYGLEENRPFKKDPGALKTTNHFMDELCISAVIEDRPAPGFLSPQTPRSKDLDPAKKFFIRAVARYYGPALPKVVEKLSVKCGVETSLLKSPRPSRGSKRAGLHRSVSMGVLQKPSRLDLTATTQTSTDGPQSSSSATTPRDEAVAPKHGFPMSRQSTSDNPARSALDSIFKNRQVAMTRGAVKGRRAISSSTCSSTVSTSSTTAQSSQARPTSHPSQPQARPPSQRSKSMNSILDEMEDENGPPRLAKLKLKKFYHDKESEEVLKMFRRKGPLSKADALDSRANGSISLLQTAKGINDDQDGNDDAGEMSQYLSRKGTTSWGVFGSMAQSGEESTAWGLQCPKTLQETSSSRMTAGLLTVPTEAFVPSTPVGHQGRNYNQEDLQKAPSTPTGRAQLHRYHSLQYIGDGSHTEMERIPSTPTRRDQIHQGRSFAAQLRGGGGGGGGVPHDMDVLGSPGKRRRGGMDSDDANDEGYDKRILLDTGAMSTPKSLTQSHLVSKFISSPSTSHHRTRRNIDFSVFND</sequence>
<evidence type="ECO:0008006" key="4">
    <source>
        <dbReference type="Google" id="ProtNLM"/>
    </source>
</evidence>
<feature type="region of interest" description="Disordered" evidence="1">
    <location>
        <begin position="1091"/>
        <end position="1116"/>
    </location>
</feature>
<feature type="region of interest" description="Disordered" evidence="1">
    <location>
        <begin position="808"/>
        <end position="884"/>
    </location>
</feature>
<reference evidence="2" key="1">
    <citation type="journal article" date="2020" name="Fungal Divers.">
        <title>Resolving the Mortierellaceae phylogeny through synthesis of multi-gene phylogenetics and phylogenomics.</title>
        <authorList>
            <person name="Vandepol N."/>
            <person name="Liber J."/>
            <person name="Desiro A."/>
            <person name="Na H."/>
            <person name="Kennedy M."/>
            <person name="Barry K."/>
            <person name="Grigoriev I.V."/>
            <person name="Miller A.N."/>
            <person name="O'Donnell K."/>
            <person name="Stajich J.E."/>
            <person name="Bonito G."/>
        </authorList>
    </citation>
    <scope>NUCLEOTIDE SEQUENCE</scope>
    <source>
        <strain evidence="2">NVP60</strain>
    </source>
</reference>
<feature type="region of interest" description="Disordered" evidence="1">
    <location>
        <begin position="1157"/>
        <end position="1194"/>
    </location>
</feature>
<comment type="caution">
    <text evidence="2">The sequence shown here is derived from an EMBL/GenBank/DDBJ whole genome shotgun (WGS) entry which is preliminary data.</text>
</comment>
<feature type="region of interest" description="Disordered" evidence="1">
    <location>
        <begin position="1224"/>
        <end position="1243"/>
    </location>
</feature>
<organism evidence="2 3">
    <name type="scientific">Linnemannia gamsii</name>
    <dbReference type="NCBI Taxonomy" id="64522"/>
    <lineage>
        <taxon>Eukaryota</taxon>
        <taxon>Fungi</taxon>
        <taxon>Fungi incertae sedis</taxon>
        <taxon>Mucoromycota</taxon>
        <taxon>Mortierellomycotina</taxon>
        <taxon>Mortierellomycetes</taxon>
        <taxon>Mortierellales</taxon>
        <taxon>Mortierellaceae</taxon>
        <taxon>Linnemannia</taxon>
    </lineage>
</organism>
<dbReference type="OrthoDB" id="2144998at2759"/>
<evidence type="ECO:0000313" key="3">
    <source>
        <dbReference type="Proteomes" id="UP000823405"/>
    </source>
</evidence>